<keyword evidence="3" id="KW-1185">Reference proteome</keyword>
<gene>
    <name evidence="2" type="ORF">NQ317_006179</name>
</gene>
<protein>
    <submittedName>
        <fullName evidence="2">Uncharacterized protein</fullName>
    </submittedName>
</protein>
<comment type="caution">
    <text evidence="2">The sequence shown here is derived from an EMBL/GenBank/DDBJ whole genome shotgun (WGS) entry which is preliminary data.</text>
</comment>
<reference evidence="2" key="1">
    <citation type="journal article" date="2023" name="Insect Mol. Biol.">
        <title>Genome sequencing provides insights into the evolution of gene families encoding plant cell wall-degrading enzymes in longhorned beetles.</title>
        <authorList>
            <person name="Shin N.R."/>
            <person name="Okamura Y."/>
            <person name="Kirsch R."/>
            <person name="Pauchet Y."/>
        </authorList>
    </citation>
    <scope>NUCLEOTIDE SEQUENCE</scope>
    <source>
        <strain evidence="2">MMC_N1</strain>
    </source>
</reference>
<evidence type="ECO:0000313" key="2">
    <source>
        <dbReference type="EMBL" id="KAJ8974840.1"/>
    </source>
</evidence>
<sequence length="87" mass="9827">MDTCQQEFDDLGSEQYIQQLKIFAKDFPARSAFQVAKLPLNAKVEIEAIAATGNLLLYELYNWEASSSTKINMDNNQIINFAASTFE</sequence>
<comment type="similarity">
    <text evidence="1">Belongs to the RutC family.</text>
</comment>
<dbReference type="InterPro" id="IPR019897">
    <property type="entry name" value="RidA_CS"/>
</dbReference>
<proteinExistence type="inferred from homology"/>
<evidence type="ECO:0000313" key="3">
    <source>
        <dbReference type="Proteomes" id="UP001162164"/>
    </source>
</evidence>
<dbReference type="PROSITE" id="PS01094">
    <property type="entry name" value="UPF0076"/>
    <property type="match status" value="1"/>
</dbReference>
<dbReference type="Gene3D" id="3.30.1330.40">
    <property type="entry name" value="RutC-like"/>
    <property type="match status" value="1"/>
</dbReference>
<dbReference type="CDD" id="cd00448">
    <property type="entry name" value="YjgF_YER057c_UK114_family"/>
    <property type="match status" value="1"/>
</dbReference>
<dbReference type="SUPFAM" id="SSF55298">
    <property type="entry name" value="YjgF-like"/>
    <property type="match status" value="1"/>
</dbReference>
<accession>A0ABQ9JBA0</accession>
<dbReference type="InterPro" id="IPR006175">
    <property type="entry name" value="YjgF/YER057c/UK114"/>
</dbReference>
<organism evidence="2 3">
    <name type="scientific">Molorchus minor</name>
    <dbReference type="NCBI Taxonomy" id="1323400"/>
    <lineage>
        <taxon>Eukaryota</taxon>
        <taxon>Metazoa</taxon>
        <taxon>Ecdysozoa</taxon>
        <taxon>Arthropoda</taxon>
        <taxon>Hexapoda</taxon>
        <taxon>Insecta</taxon>
        <taxon>Pterygota</taxon>
        <taxon>Neoptera</taxon>
        <taxon>Endopterygota</taxon>
        <taxon>Coleoptera</taxon>
        <taxon>Polyphaga</taxon>
        <taxon>Cucujiformia</taxon>
        <taxon>Chrysomeloidea</taxon>
        <taxon>Cerambycidae</taxon>
        <taxon>Lamiinae</taxon>
        <taxon>Monochamini</taxon>
        <taxon>Molorchus</taxon>
    </lineage>
</organism>
<dbReference type="Proteomes" id="UP001162164">
    <property type="component" value="Unassembled WGS sequence"/>
</dbReference>
<dbReference type="EMBL" id="JAPWTJ010000921">
    <property type="protein sequence ID" value="KAJ8974840.1"/>
    <property type="molecule type" value="Genomic_DNA"/>
</dbReference>
<evidence type="ECO:0000256" key="1">
    <source>
        <dbReference type="ARBA" id="ARBA00010552"/>
    </source>
</evidence>
<name>A0ABQ9JBA0_9CUCU</name>
<dbReference type="Pfam" id="PF01042">
    <property type="entry name" value="Ribonuc_L-PSP"/>
    <property type="match status" value="1"/>
</dbReference>
<dbReference type="InterPro" id="IPR035959">
    <property type="entry name" value="RutC-like_sf"/>
</dbReference>